<dbReference type="RefSeq" id="XP_017781600.1">
    <property type="nucleotide sequence ID" value="XM_017926111.1"/>
</dbReference>
<sequence length="183" mass="20584">MCVFEHNAKFGVRIIHYGTCEEGYPICTEEYHPICGSDGKTYINSCYYQYATLLDSTLTFVKVGECDALAVGEVVRVSGSYADDDDYSLVVICGSDDLTYFGEDEFERARESDNSLTVQYYDICIHEAINVDHVLCGSDLRVYLRSNFAEAQSKKPGLQEVNFRMCRGQFVTTGPVLPPDDRK</sequence>
<dbReference type="Gene3D" id="3.30.60.30">
    <property type="match status" value="1"/>
</dbReference>
<evidence type="ECO:0000259" key="1">
    <source>
        <dbReference type="PROSITE" id="PS51465"/>
    </source>
</evidence>
<evidence type="ECO:0000313" key="2">
    <source>
        <dbReference type="Proteomes" id="UP000695000"/>
    </source>
</evidence>
<gene>
    <name evidence="3" type="primary">LOC108566300</name>
</gene>
<dbReference type="SMART" id="SM00280">
    <property type="entry name" value="KAZAL"/>
    <property type="match status" value="1"/>
</dbReference>
<dbReference type="Proteomes" id="UP000695000">
    <property type="component" value="Unplaced"/>
</dbReference>
<dbReference type="GeneID" id="108566300"/>
<keyword evidence="2" id="KW-1185">Reference proteome</keyword>
<proteinExistence type="predicted"/>
<dbReference type="PROSITE" id="PS51465">
    <property type="entry name" value="KAZAL_2"/>
    <property type="match status" value="1"/>
</dbReference>
<feature type="domain" description="Kazal-like" evidence="1">
    <location>
        <begin position="14"/>
        <end position="68"/>
    </location>
</feature>
<dbReference type="InterPro" id="IPR036058">
    <property type="entry name" value="Kazal_dom_sf"/>
</dbReference>
<accession>A0ABM1N450</accession>
<dbReference type="Pfam" id="PF00050">
    <property type="entry name" value="Kazal_1"/>
    <property type="match status" value="1"/>
</dbReference>
<reference evidence="3" key="1">
    <citation type="submission" date="2025-08" db="UniProtKB">
        <authorList>
            <consortium name="RefSeq"/>
        </authorList>
    </citation>
    <scope>IDENTIFICATION</scope>
    <source>
        <tissue evidence="3">Whole Larva</tissue>
    </source>
</reference>
<dbReference type="CDD" id="cd00104">
    <property type="entry name" value="KAZAL_FS"/>
    <property type="match status" value="1"/>
</dbReference>
<dbReference type="SUPFAM" id="SSF100895">
    <property type="entry name" value="Kazal-type serine protease inhibitors"/>
    <property type="match status" value="1"/>
</dbReference>
<dbReference type="Pfam" id="PF07648">
    <property type="entry name" value="Kazal_2"/>
    <property type="match status" value="1"/>
</dbReference>
<dbReference type="InterPro" id="IPR002350">
    <property type="entry name" value="Kazal_dom"/>
</dbReference>
<name>A0ABM1N450_NICVS</name>
<protein>
    <submittedName>
        <fullName evidence="3">Four-domain proteases inhibitor-like</fullName>
    </submittedName>
</protein>
<organism evidence="2 3">
    <name type="scientific">Nicrophorus vespilloides</name>
    <name type="common">Boreal carrion beetle</name>
    <dbReference type="NCBI Taxonomy" id="110193"/>
    <lineage>
        <taxon>Eukaryota</taxon>
        <taxon>Metazoa</taxon>
        <taxon>Ecdysozoa</taxon>
        <taxon>Arthropoda</taxon>
        <taxon>Hexapoda</taxon>
        <taxon>Insecta</taxon>
        <taxon>Pterygota</taxon>
        <taxon>Neoptera</taxon>
        <taxon>Endopterygota</taxon>
        <taxon>Coleoptera</taxon>
        <taxon>Polyphaga</taxon>
        <taxon>Staphyliniformia</taxon>
        <taxon>Silphidae</taxon>
        <taxon>Nicrophorinae</taxon>
        <taxon>Nicrophorus</taxon>
    </lineage>
</organism>
<evidence type="ECO:0000313" key="3">
    <source>
        <dbReference type="RefSeq" id="XP_017781600.1"/>
    </source>
</evidence>